<dbReference type="Pfam" id="PF07727">
    <property type="entry name" value="RVT_2"/>
    <property type="match status" value="1"/>
</dbReference>
<dbReference type="PANTHER" id="PTHR11439">
    <property type="entry name" value="GAG-POL-RELATED RETROTRANSPOSON"/>
    <property type="match status" value="1"/>
</dbReference>
<feature type="domain" description="Reverse transcriptase Ty1/copia-type" evidence="3">
    <location>
        <begin position="1"/>
        <end position="142"/>
    </location>
</feature>
<reference evidence="4 5" key="1">
    <citation type="journal article" date="2014" name="Genome Biol. Evol.">
        <title>Comparative genomics and transcriptomics analyses reveal divergent lifestyle features of nematode endoparasitic fungus Hirsutella minnesotensis.</title>
        <authorList>
            <person name="Lai Y."/>
            <person name="Liu K."/>
            <person name="Zhang X."/>
            <person name="Zhang X."/>
            <person name="Li K."/>
            <person name="Wang N."/>
            <person name="Shu C."/>
            <person name="Wu Y."/>
            <person name="Wang C."/>
            <person name="Bushley K.E."/>
            <person name="Xiang M."/>
            <person name="Liu X."/>
        </authorList>
    </citation>
    <scope>NUCLEOTIDE SEQUENCE [LARGE SCALE GENOMIC DNA]</scope>
    <source>
        <strain evidence="4 5">3608</strain>
    </source>
</reference>
<keyword evidence="2" id="KW-0496">Mitochondrion</keyword>
<dbReference type="PANTHER" id="PTHR11439:SF483">
    <property type="entry name" value="PEPTIDE SYNTHASE GLIP-LIKE, PUTATIVE (AFU_ORTHOLOGUE AFUA_3G12920)-RELATED"/>
    <property type="match status" value="1"/>
</dbReference>
<accession>A0A0F7ZXE1</accession>
<evidence type="ECO:0000313" key="4">
    <source>
        <dbReference type="EMBL" id="KJZ70562.1"/>
    </source>
</evidence>
<dbReference type="GO" id="GO:0005739">
    <property type="term" value="C:mitochondrion"/>
    <property type="evidence" value="ECO:0007669"/>
    <property type="project" value="UniProtKB-SubCell"/>
</dbReference>
<keyword evidence="5" id="KW-1185">Reference proteome</keyword>
<dbReference type="OrthoDB" id="5022336at2759"/>
<evidence type="ECO:0000256" key="1">
    <source>
        <dbReference type="ARBA" id="ARBA00004173"/>
    </source>
</evidence>
<dbReference type="InterPro" id="IPR013103">
    <property type="entry name" value="RVT_2"/>
</dbReference>
<dbReference type="InterPro" id="IPR043502">
    <property type="entry name" value="DNA/RNA_pol_sf"/>
</dbReference>
<name>A0A0F7ZXE1_9HYPO</name>
<dbReference type="SUPFAM" id="SSF56672">
    <property type="entry name" value="DNA/RNA polymerases"/>
    <property type="match status" value="1"/>
</dbReference>
<dbReference type="Proteomes" id="UP000054481">
    <property type="component" value="Unassembled WGS sequence"/>
</dbReference>
<comment type="subcellular location">
    <subcellularLocation>
        <location evidence="1">Mitochondrion</location>
    </subcellularLocation>
</comment>
<dbReference type="EMBL" id="KQ030618">
    <property type="protein sequence ID" value="KJZ70562.1"/>
    <property type="molecule type" value="Genomic_DNA"/>
</dbReference>
<sequence>MEQPPEFDDGTERVCKLNKALYGLKQAPRIWYQTLTTFLKDLGFYPLTSDVGIFVKGHTYIAVYVDDLLIAGPSKGEIQKLKDALSKRFQMTDLGPCSHYLGMTVTRDRRNRTIRLSQKGYIEKVLKDFGMCEAKPQYTPMTTDRIETPVDYEPTDEIKTWYAKAIGSLMYAMLGTRPDIAYAVSYCSRFLAKPTEAHRTAAKRIMRYLKATIDLCLVYEGEIEPLTGFTDSDWAGDRDTRRSTSGYVFNLGSGAISWSSKRQSSTALSSCEAEYIGQTQATKEAIWLRRLLTELQVAEEEGHAPAATIIYGDNQGAIALARNPQFHARTKHIDVQHHFVREKQHSGEVDLQYVPTDQQVADGLTKALPKDRFEVFRSALGLA</sequence>
<proteinExistence type="predicted"/>
<dbReference type="CDD" id="cd09272">
    <property type="entry name" value="RNase_HI_RT_Ty1"/>
    <property type="match status" value="1"/>
</dbReference>
<dbReference type="AlphaFoldDB" id="A0A0F7ZXE1"/>
<evidence type="ECO:0000313" key="5">
    <source>
        <dbReference type="Proteomes" id="UP000054481"/>
    </source>
</evidence>
<protein>
    <recommendedName>
        <fullName evidence="3">Reverse transcriptase Ty1/copia-type domain-containing protein</fullName>
    </recommendedName>
</protein>
<organism evidence="4 5">
    <name type="scientific">Hirsutella minnesotensis 3608</name>
    <dbReference type="NCBI Taxonomy" id="1043627"/>
    <lineage>
        <taxon>Eukaryota</taxon>
        <taxon>Fungi</taxon>
        <taxon>Dikarya</taxon>
        <taxon>Ascomycota</taxon>
        <taxon>Pezizomycotina</taxon>
        <taxon>Sordariomycetes</taxon>
        <taxon>Hypocreomycetidae</taxon>
        <taxon>Hypocreales</taxon>
        <taxon>Ophiocordycipitaceae</taxon>
        <taxon>Hirsutella</taxon>
    </lineage>
</organism>
<evidence type="ECO:0000256" key="2">
    <source>
        <dbReference type="ARBA" id="ARBA00023128"/>
    </source>
</evidence>
<gene>
    <name evidence="4" type="ORF">HIM_10030</name>
</gene>
<evidence type="ECO:0000259" key="3">
    <source>
        <dbReference type="Pfam" id="PF07727"/>
    </source>
</evidence>